<evidence type="ECO:0000256" key="3">
    <source>
        <dbReference type="RuleBase" id="RU362132"/>
    </source>
</evidence>
<dbReference type="InterPro" id="IPR011766">
    <property type="entry name" value="TPP_enzyme_TPP-bd"/>
</dbReference>
<dbReference type="Proteomes" id="UP000233293">
    <property type="component" value="Unassembled WGS sequence"/>
</dbReference>
<feature type="domain" description="Thiamine pyrophosphate enzyme N-terminal TPP-binding" evidence="6">
    <location>
        <begin position="6"/>
        <end position="126"/>
    </location>
</feature>
<dbReference type="InterPro" id="IPR012001">
    <property type="entry name" value="Thiamin_PyroP_enz_TPP-bd_dom"/>
</dbReference>
<dbReference type="SUPFAM" id="SSF52518">
    <property type="entry name" value="Thiamin diphosphate-binding fold (THDP-binding)"/>
    <property type="match status" value="2"/>
</dbReference>
<dbReference type="EMBL" id="PIUM01000002">
    <property type="protein sequence ID" value="PKU25987.1"/>
    <property type="molecule type" value="Genomic_DNA"/>
</dbReference>
<evidence type="ECO:0000259" key="4">
    <source>
        <dbReference type="Pfam" id="PF00205"/>
    </source>
</evidence>
<feature type="domain" description="Thiamine pyrophosphate enzyme TPP-binding" evidence="5">
    <location>
        <begin position="409"/>
        <end position="550"/>
    </location>
</feature>
<comment type="caution">
    <text evidence="7">The sequence shown here is derived from an EMBL/GenBank/DDBJ whole genome shotgun (WGS) entry which is preliminary data.</text>
</comment>
<feature type="domain" description="Thiamine pyrophosphate enzyme central" evidence="4">
    <location>
        <begin position="200"/>
        <end position="336"/>
    </location>
</feature>
<reference evidence="8" key="1">
    <citation type="submission" date="2017-12" db="EMBL/GenBank/DDBJ databases">
        <title>Draft genome sequence of Telmatospirillum siberiense 26-4b1T, an acidotolerant peatland alphaproteobacterium potentially involved in sulfur cycling.</title>
        <authorList>
            <person name="Hausmann B."/>
            <person name="Pjevac P."/>
            <person name="Schreck K."/>
            <person name="Herbold C.W."/>
            <person name="Daims H."/>
            <person name="Wagner M."/>
            <person name="Pester M."/>
            <person name="Loy A."/>
        </authorList>
    </citation>
    <scope>NUCLEOTIDE SEQUENCE [LARGE SCALE GENOMIC DNA]</scope>
    <source>
        <strain evidence="8">26-4b1</strain>
    </source>
</reference>
<keyword evidence="8" id="KW-1185">Reference proteome</keyword>
<dbReference type="InterPro" id="IPR045229">
    <property type="entry name" value="TPP_enz"/>
</dbReference>
<proteinExistence type="inferred from homology"/>
<dbReference type="GO" id="GO:0009099">
    <property type="term" value="P:L-valine biosynthetic process"/>
    <property type="evidence" value="ECO:0007669"/>
    <property type="project" value="TreeGrafter"/>
</dbReference>
<evidence type="ECO:0000313" key="8">
    <source>
        <dbReference type="Proteomes" id="UP000233293"/>
    </source>
</evidence>
<dbReference type="OrthoDB" id="4494979at2"/>
<evidence type="ECO:0000259" key="5">
    <source>
        <dbReference type="Pfam" id="PF02775"/>
    </source>
</evidence>
<accession>A0A2N3Q000</accession>
<dbReference type="RefSeq" id="WP_101248949.1">
    <property type="nucleotide sequence ID" value="NZ_PIUM01000002.1"/>
</dbReference>
<gene>
    <name evidence="7" type="ORF">CWS72_02255</name>
</gene>
<dbReference type="SUPFAM" id="SSF52467">
    <property type="entry name" value="DHS-like NAD/FAD-binding domain"/>
    <property type="match status" value="1"/>
</dbReference>
<dbReference type="GO" id="GO:0030976">
    <property type="term" value="F:thiamine pyrophosphate binding"/>
    <property type="evidence" value="ECO:0007669"/>
    <property type="project" value="InterPro"/>
</dbReference>
<dbReference type="AlphaFoldDB" id="A0A2N3Q000"/>
<dbReference type="Gene3D" id="3.40.50.970">
    <property type="match status" value="2"/>
</dbReference>
<dbReference type="Pfam" id="PF02776">
    <property type="entry name" value="TPP_enzyme_N"/>
    <property type="match status" value="1"/>
</dbReference>
<dbReference type="Pfam" id="PF02775">
    <property type="entry name" value="TPP_enzyme_C"/>
    <property type="match status" value="1"/>
</dbReference>
<dbReference type="FunFam" id="3.40.50.970:FF:000007">
    <property type="entry name" value="Acetolactate synthase"/>
    <property type="match status" value="1"/>
</dbReference>
<dbReference type="InterPro" id="IPR029035">
    <property type="entry name" value="DHS-like_NAD/FAD-binding_dom"/>
</dbReference>
<sequence length="606" mass="64748">MESPVRVADYVFSFVAEQGVSTVFLVPGGGAMFLADAAGLAKGVDFVPNHHEQASSIAAEAYSRINGTLGVAVVTTGPGGTNAITGVAGAWIESVPMLVISGQVKRADLKGDTGVRQIGPQEVDIVSLVRPITKYAATVMDAGDIRYHLEKAVHLATSGRRGPVWVDIPLDIQAATVDGATLRPFVPEVVAKPDLSKAADEIIDLLNQAERPLILAGHGIRLAGAAETFRQLYEALQIPVVATWNAMDLIPASHPLSVGKPGTVALRAPNFAVQNCDLLIGIGARFDNVVTAFNPARFGRDARKVVVDVDPAELAKFTHHIDLKVEADAAALIGALLERRSRIKARDRSPWLARCAEWKRRYTVNDGKPFPTSGAISHYHLMQILSEEIPEDTLVVTGSSGLAVEVFYTVFQNKPGQRVFLTSGLGAMGYGLPAMIGAGVANGRKPFVGVESDGSLQMNLQELATLKAQNLPVRMFVVNNNGYASIRNTQRNYFDGRYVGTGPEGGLFIPDIVAVANAVGIPASSVSDVADLRSAVRRTLEQTGPVLLDVRVMNDESLWPKSAALPQPDGSMLSMPLEDMSPLLPRAELRAQMLVPLAPESEKVRD</sequence>
<protein>
    <submittedName>
        <fullName evidence="7">Acetolactate synthase</fullName>
    </submittedName>
</protein>
<evidence type="ECO:0000256" key="1">
    <source>
        <dbReference type="ARBA" id="ARBA00007812"/>
    </source>
</evidence>
<dbReference type="InterPro" id="IPR012000">
    <property type="entry name" value="Thiamin_PyroP_enz_cen_dom"/>
</dbReference>
<dbReference type="PANTHER" id="PTHR18968:SF142">
    <property type="entry name" value="ACETOLACTATE SYNTHASE"/>
    <property type="match status" value="1"/>
</dbReference>
<dbReference type="GO" id="GO:0003984">
    <property type="term" value="F:acetolactate synthase activity"/>
    <property type="evidence" value="ECO:0007669"/>
    <property type="project" value="TreeGrafter"/>
</dbReference>
<dbReference type="GO" id="GO:0000287">
    <property type="term" value="F:magnesium ion binding"/>
    <property type="evidence" value="ECO:0007669"/>
    <property type="project" value="InterPro"/>
</dbReference>
<dbReference type="Pfam" id="PF00205">
    <property type="entry name" value="TPP_enzyme_M"/>
    <property type="match status" value="1"/>
</dbReference>
<dbReference type="Gene3D" id="3.40.50.1220">
    <property type="entry name" value="TPP-binding domain"/>
    <property type="match status" value="1"/>
</dbReference>
<evidence type="ECO:0000256" key="2">
    <source>
        <dbReference type="ARBA" id="ARBA00023052"/>
    </source>
</evidence>
<dbReference type="CDD" id="cd07035">
    <property type="entry name" value="TPP_PYR_POX_like"/>
    <property type="match status" value="1"/>
</dbReference>
<dbReference type="PANTHER" id="PTHR18968">
    <property type="entry name" value="THIAMINE PYROPHOSPHATE ENZYMES"/>
    <property type="match status" value="1"/>
</dbReference>
<dbReference type="GO" id="GO:0050660">
    <property type="term" value="F:flavin adenine dinucleotide binding"/>
    <property type="evidence" value="ECO:0007669"/>
    <property type="project" value="TreeGrafter"/>
</dbReference>
<name>A0A2N3Q000_9PROT</name>
<keyword evidence="2 3" id="KW-0786">Thiamine pyrophosphate</keyword>
<evidence type="ECO:0000259" key="6">
    <source>
        <dbReference type="Pfam" id="PF02776"/>
    </source>
</evidence>
<dbReference type="GO" id="GO:0005948">
    <property type="term" value="C:acetolactate synthase complex"/>
    <property type="evidence" value="ECO:0007669"/>
    <property type="project" value="TreeGrafter"/>
</dbReference>
<comment type="similarity">
    <text evidence="1 3">Belongs to the TPP enzyme family.</text>
</comment>
<evidence type="ECO:0000313" key="7">
    <source>
        <dbReference type="EMBL" id="PKU25987.1"/>
    </source>
</evidence>
<organism evidence="7 8">
    <name type="scientific">Telmatospirillum siberiense</name>
    <dbReference type="NCBI Taxonomy" id="382514"/>
    <lineage>
        <taxon>Bacteria</taxon>
        <taxon>Pseudomonadati</taxon>
        <taxon>Pseudomonadota</taxon>
        <taxon>Alphaproteobacteria</taxon>
        <taxon>Rhodospirillales</taxon>
        <taxon>Rhodospirillaceae</taxon>
        <taxon>Telmatospirillum</taxon>
    </lineage>
</organism>
<dbReference type="GO" id="GO:0009097">
    <property type="term" value="P:isoleucine biosynthetic process"/>
    <property type="evidence" value="ECO:0007669"/>
    <property type="project" value="TreeGrafter"/>
</dbReference>
<dbReference type="InterPro" id="IPR029061">
    <property type="entry name" value="THDP-binding"/>
</dbReference>